<evidence type="ECO:0000256" key="6">
    <source>
        <dbReference type="SAM" id="MobiDB-lite"/>
    </source>
</evidence>
<feature type="region of interest" description="Disordered" evidence="6">
    <location>
        <begin position="65"/>
        <end position="110"/>
    </location>
</feature>
<evidence type="ECO:0000256" key="3">
    <source>
        <dbReference type="ARBA" id="ARBA00023163"/>
    </source>
</evidence>
<evidence type="ECO:0000313" key="7">
    <source>
        <dbReference type="EMBL" id="CEP15919.1"/>
    </source>
</evidence>
<evidence type="ECO:0000256" key="4">
    <source>
        <dbReference type="ARBA" id="ARBA00023242"/>
    </source>
</evidence>
<dbReference type="PANTHER" id="PTHR12694:SF8">
    <property type="entry name" value="TRANSCRIPTION INITIATION FACTOR IIA SUBUNIT 1"/>
    <property type="match status" value="1"/>
</dbReference>
<feature type="compositionally biased region" description="Acidic residues" evidence="6">
    <location>
        <begin position="323"/>
        <end position="343"/>
    </location>
</feature>
<evidence type="ECO:0000256" key="1">
    <source>
        <dbReference type="ARBA" id="ARBA00004123"/>
    </source>
</evidence>
<name>A0A0B7NK97_9FUNG</name>
<evidence type="ECO:0000256" key="2">
    <source>
        <dbReference type="ARBA" id="ARBA00010059"/>
    </source>
</evidence>
<feature type="compositionally biased region" description="Low complexity" evidence="6">
    <location>
        <begin position="306"/>
        <end position="322"/>
    </location>
</feature>
<dbReference type="SMART" id="SM01371">
    <property type="entry name" value="TFIIA"/>
    <property type="match status" value="1"/>
</dbReference>
<dbReference type="FunFam" id="1.10.287.100:FF:000001">
    <property type="entry name" value="Transcription initiation factor IIA subunit"/>
    <property type="match status" value="1"/>
</dbReference>
<comment type="similarity">
    <text evidence="2">Belongs to the TFIIA subunit 1 family.</text>
</comment>
<feature type="compositionally biased region" description="Low complexity" evidence="6">
    <location>
        <begin position="159"/>
        <end position="185"/>
    </location>
</feature>
<evidence type="ECO:0000256" key="5">
    <source>
        <dbReference type="ARBA" id="ARBA00074154"/>
    </source>
</evidence>
<dbReference type="InterPro" id="IPR009088">
    <property type="entry name" value="TFIIA_b-brl"/>
</dbReference>
<feature type="compositionally biased region" description="Low complexity" evidence="6">
    <location>
        <begin position="100"/>
        <end position="110"/>
    </location>
</feature>
<reference evidence="7 8" key="1">
    <citation type="submission" date="2014-09" db="EMBL/GenBank/DDBJ databases">
        <authorList>
            <person name="Ellenberger Sabrina"/>
        </authorList>
    </citation>
    <scope>NUCLEOTIDE SEQUENCE [LARGE SCALE GENOMIC DNA]</scope>
    <source>
        <strain evidence="7 8">CBS 412.66</strain>
    </source>
</reference>
<proteinExistence type="inferred from homology"/>
<feature type="region of interest" description="Disordered" evidence="6">
    <location>
        <begin position="129"/>
        <end position="209"/>
    </location>
</feature>
<feature type="region of interest" description="Disordered" evidence="6">
    <location>
        <begin position="285"/>
        <end position="343"/>
    </location>
</feature>
<dbReference type="InterPro" id="IPR004855">
    <property type="entry name" value="TFIIA_asu/bsu"/>
</dbReference>
<keyword evidence="8" id="KW-1185">Reference proteome</keyword>
<dbReference type="OrthoDB" id="6275927at2759"/>
<keyword evidence="4" id="KW-0539">Nucleus</keyword>
<dbReference type="EMBL" id="LN732700">
    <property type="protein sequence ID" value="CEP15919.1"/>
    <property type="molecule type" value="Genomic_DNA"/>
</dbReference>
<gene>
    <name evidence="7" type="primary">PARPA_10164.1 scaffold 39588</name>
</gene>
<comment type="subcellular location">
    <subcellularLocation>
        <location evidence="1">Nucleus</location>
    </subcellularLocation>
</comment>
<dbReference type="Pfam" id="PF03153">
    <property type="entry name" value="TFIIA"/>
    <property type="match status" value="1"/>
</dbReference>
<dbReference type="STRING" id="35722.A0A0B7NK97"/>
<dbReference type="PANTHER" id="PTHR12694">
    <property type="entry name" value="TRANSCRIPTION INITIATION FACTOR IIA SUBUNIT 1"/>
    <property type="match status" value="1"/>
</dbReference>
<evidence type="ECO:0000313" key="8">
    <source>
        <dbReference type="Proteomes" id="UP000054107"/>
    </source>
</evidence>
<dbReference type="Gene3D" id="2.30.18.10">
    <property type="entry name" value="Transcription factor IIA (TFIIA), beta-barrel domain"/>
    <property type="match status" value="1"/>
</dbReference>
<feature type="compositionally biased region" description="Polar residues" evidence="6">
    <location>
        <begin position="74"/>
        <end position="92"/>
    </location>
</feature>
<dbReference type="Proteomes" id="UP000054107">
    <property type="component" value="Unassembled WGS sequence"/>
</dbReference>
<accession>A0A0B7NK97</accession>
<dbReference type="CDD" id="cd07976">
    <property type="entry name" value="TFIIA_alpha_beta_like"/>
    <property type="match status" value="2"/>
</dbReference>
<organism evidence="7 8">
    <name type="scientific">Parasitella parasitica</name>
    <dbReference type="NCBI Taxonomy" id="35722"/>
    <lineage>
        <taxon>Eukaryota</taxon>
        <taxon>Fungi</taxon>
        <taxon>Fungi incertae sedis</taxon>
        <taxon>Mucoromycota</taxon>
        <taxon>Mucoromycotina</taxon>
        <taxon>Mucoromycetes</taxon>
        <taxon>Mucorales</taxon>
        <taxon>Mucorineae</taxon>
        <taxon>Mucoraceae</taxon>
        <taxon>Parasitella</taxon>
    </lineage>
</organism>
<dbReference type="GO" id="GO:0006367">
    <property type="term" value="P:transcription initiation at RNA polymerase II promoter"/>
    <property type="evidence" value="ECO:0007669"/>
    <property type="project" value="InterPro"/>
</dbReference>
<dbReference type="Gene3D" id="1.10.287.100">
    <property type="match status" value="1"/>
</dbReference>
<dbReference type="SUPFAM" id="SSF47396">
    <property type="entry name" value="Transcription factor IIA (TFIIA), alpha-helical domain"/>
    <property type="match status" value="1"/>
</dbReference>
<protein>
    <recommendedName>
        <fullName evidence="5">Transcription initiation factor IIA large subunit</fullName>
    </recommendedName>
</protein>
<dbReference type="AlphaFoldDB" id="A0A0B7NK97"/>
<dbReference type="SUPFAM" id="SSF50784">
    <property type="entry name" value="Transcription factor IIA (TFIIA), beta-barrel domain"/>
    <property type="match status" value="1"/>
</dbReference>
<dbReference type="GO" id="GO:0005672">
    <property type="term" value="C:transcription factor TFIIA complex"/>
    <property type="evidence" value="ECO:0007669"/>
    <property type="project" value="InterPro"/>
</dbReference>
<sequence length="392" mass="43352">MSNAIVSNVYRYVIDDVINQVRGDFEDMGIDDSILQELQRSWETKVARSRVANFGFKEDSYYEDDGNNHGDGNVLTSSHINNNANGQKQNQLPYPPEYSNNNTNLHNNNVPSAASLASLAATTAVSRPSLPQPYGLPPNINNNNNIASRPFSDPSQLVHQYQMMQQQQHKPPHMQQQAQQHQQQQSNTLPELQLPGLPRPNLPQNDGANDELESLTTKQIDQHIEDMIQSSQEQEGEETQISFTASSLSGEPLALDLLPDSVKKLMQEARERAIKAGAIKKRNRIAQLDGEGDTPAATPSSGADPAVTSATTTAALTAATTANDDDINSDLDDSDDDDDDGEGGEEIEHIILCLYDKVTRTKNKWKCILKDGIMLVNGRDYLFHRANGDFEW</sequence>
<keyword evidence="3" id="KW-0804">Transcription</keyword>